<comment type="caution">
    <text evidence="6">The sequence shown here is derived from an EMBL/GenBank/DDBJ whole genome shotgun (WGS) entry which is preliminary data.</text>
</comment>
<feature type="domain" description="Peptidase S26" evidence="5">
    <location>
        <begin position="11"/>
        <end position="100"/>
    </location>
</feature>
<dbReference type="InterPro" id="IPR019533">
    <property type="entry name" value="Peptidase_S26"/>
</dbReference>
<feature type="transmembrane region" description="Helical" evidence="4">
    <location>
        <begin position="6"/>
        <end position="23"/>
    </location>
</feature>
<gene>
    <name evidence="6" type="ORF">Vau01_097800</name>
</gene>
<evidence type="ECO:0000313" key="7">
    <source>
        <dbReference type="Proteomes" id="UP000612585"/>
    </source>
</evidence>
<dbReference type="Proteomes" id="UP000612585">
    <property type="component" value="Unassembled WGS sequence"/>
</dbReference>
<dbReference type="Gene3D" id="2.10.109.10">
    <property type="entry name" value="Umud Fragment, subunit A"/>
    <property type="match status" value="1"/>
</dbReference>
<protein>
    <recommendedName>
        <fullName evidence="5">Peptidase S26 domain-containing protein</fullName>
    </recommendedName>
</protein>
<evidence type="ECO:0000256" key="4">
    <source>
        <dbReference type="SAM" id="Phobius"/>
    </source>
</evidence>
<dbReference type="Pfam" id="PF10502">
    <property type="entry name" value="Peptidase_S26"/>
    <property type="match status" value="2"/>
</dbReference>
<comment type="similarity">
    <text evidence="2">Belongs to the peptidase S26 family.</text>
</comment>
<keyword evidence="7" id="KW-1185">Reference proteome</keyword>
<accession>A0A8J3ZE30</accession>
<feature type="active site" evidence="3">
    <location>
        <position position="90"/>
    </location>
</feature>
<name>A0A8J3ZE30_9ACTN</name>
<keyword evidence="4" id="KW-0812">Transmembrane</keyword>
<dbReference type="PANTHER" id="PTHR43390">
    <property type="entry name" value="SIGNAL PEPTIDASE I"/>
    <property type="match status" value="1"/>
</dbReference>
<dbReference type="AlphaFoldDB" id="A0A8J3ZE30"/>
<evidence type="ECO:0000259" key="5">
    <source>
        <dbReference type="Pfam" id="PF10502"/>
    </source>
</evidence>
<sequence length="155" mass="16251">MSRFVVPIAGLVVVGLGVVLVVLRRSLIAVQINGSSMEPTYRSGDRVLVRRRSGGVRVGELVVLERPGSSGGWPTPPLHGDLHRRAWIIKRVVAAAGDCVPPEVVPALPAGAGATVPEGMVVVLGDAPGRSLDSRYIGFVPVGRILGTALRRLPT</sequence>
<dbReference type="InterPro" id="IPR000223">
    <property type="entry name" value="Pept_S26A_signal_pept_1"/>
</dbReference>
<evidence type="ECO:0000256" key="1">
    <source>
        <dbReference type="ARBA" id="ARBA00004401"/>
    </source>
</evidence>
<dbReference type="GO" id="GO:0005886">
    <property type="term" value="C:plasma membrane"/>
    <property type="evidence" value="ECO:0007669"/>
    <property type="project" value="UniProtKB-SubCell"/>
</dbReference>
<dbReference type="InterPro" id="IPR036286">
    <property type="entry name" value="LexA/Signal_pep-like_sf"/>
</dbReference>
<dbReference type="RefSeq" id="WP_204007796.1">
    <property type="nucleotide sequence ID" value="NZ_BOPG01000076.1"/>
</dbReference>
<dbReference type="PANTHER" id="PTHR43390:SF1">
    <property type="entry name" value="CHLOROPLAST PROCESSING PEPTIDASE"/>
    <property type="match status" value="1"/>
</dbReference>
<feature type="active site" evidence="3">
    <location>
        <position position="36"/>
    </location>
</feature>
<dbReference type="SUPFAM" id="SSF51306">
    <property type="entry name" value="LexA/Signal peptidase"/>
    <property type="match status" value="1"/>
</dbReference>
<proteinExistence type="inferred from homology"/>
<reference evidence="6" key="1">
    <citation type="submission" date="2021-01" db="EMBL/GenBank/DDBJ databases">
        <title>Whole genome shotgun sequence of Virgisporangium aurantiacum NBRC 16421.</title>
        <authorList>
            <person name="Komaki H."/>
            <person name="Tamura T."/>
        </authorList>
    </citation>
    <scope>NUCLEOTIDE SEQUENCE</scope>
    <source>
        <strain evidence="6">NBRC 16421</strain>
    </source>
</reference>
<evidence type="ECO:0000256" key="3">
    <source>
        <dbReference type="PIRSR" id="PIRSR600223-1"/>
    </source>
</evidence>
<dbReference type="CDD" id="cd06530">
    <property type="entry name" value="S26_SPase_I"/>
    <property type="match status" value="1"/>
</dbReference>
<dbReference type="PRINTS" id="PR00727">
    <property type="entry name" value="LEADERPTASE"/>
</dbReference>
<dbReference type="GO" id="GO:0004252">
    <property type="term" value="F:serine-type endopeptidase activity"/>
    <property type="evidence" value="ECO:0007669"/>
    <property type="project" value="InterPro"/>
</dbReference>
<dbReference type="EMBL" id="BOPG01000076">
    <property type="protein sequence ID" value="GIJ62264.1"/>
    <property type="molecule type" value="Genomic_DNA"/>
</dbReference>
<dbReference type="GO" id="GO:0006465">
    <property type="term" value="P:signal peptide processing"/>
    <property type="evidence" value="ECO:0007669"/>
    <property type="project" value="InterPro"/>
</dbReference>
<evidence type="ECO:0000313" key="6">
    <source>
        <dbReference type="EMBL" id="GIJ62264.1"/>
    </source>
</evidence>
<comment type="subcellular location">
    <subcellularLocation>
        <location evidence="1">Cell membrane</location>
        <topology evidence="1">Single-pass type II membrane protein</topology>
    </subcellularLocation>
</comment>
<organism evidence="6 7">
    <name type="scientific">Virgisporangium aurantiacum</name>
    <dbReference type="NCBI Taxonomy" id="175570"/>
    <lineage>
        <taxon>Bacteria</taxon>
        <taxon>Bacillati</taxon>
        <taxon>Actinomycetota</taxon>
        <taxon>Actinomycetes</taxon>
        <taxon>Micromonosporales</taxon>
        <taxon>Micromonosporaceae</taxon>
        <taxon>Virgisporangium</taxon>
    </lineage>
</organism>
<evidence type="ECO:0000256" key="2">
    <source>
        <dbReference type="ARBA" id="ARBA00009370"/>
    </source>
</evidence>
<keyword evidence="4" id="KW-0472">Membrane</keyword>
<feature type="domain" description="Peptidase S26" evidence="5">
    <location>
        <begin position="113"/>
        <end position="150"/>
    </location>
</feature>
<keyword evidence="4" id="KW-1133">Transmembrane helix</keyword>